<dbReference type="AlphaFoldDB" id="A0A242MR34"/>
<sequence length="38" mass="4264">MVRFDAVVLIETLLRSLAAVTVRQADLEWNDTSSIRSS</sequence>
<dbReference type="Proteomes" id="UP000194546">
    <property type="component" value="Unassembled WGS sequence"/>
</dbReference>
<accession>A0A242MR34</accession>
<protein>
    <submittedName>
        <fullName evidence="1">Uncharacterized protein</fullName>
    </submittedName>
</protein>
<comment type="caution">
    <text evidence="1">The sequence shown here is derived from an EMBL/GenBank/DDBJ whole genome shotgun (WGS) entry which is preliminary data.</text>
</comment>
<organism evidence="1 2">
    <name type="scientific">Caballeronia sordidicola</name>
    <name type="common">Burkholderia sordidicola</name>
    <dbReference type="NCBI Taxonomy" id="196367"/>
    <lineage>
        <taxon>Bacteria</taxon>
        <taxon>Pseudomonadati</taxon>
        <taxon>Pseudomonadota</taxon>
        <taxon>Betaproteobacteria</taxon>
        <taxon>Burkholderiales</taxon>
        <taxon>Burkholderiaceae</taxon>
        <taxon>Caballeronia</taxon>
    </lineage>
</organism>
<evidence type="ECO:0000313" key="1">
    <source>
        <dbReference type="EMBL" id="OTP73791.1"/>
    </source>
</evidence>
<gene>
    <name evidence="1" type="ORF">PAMC26510_18045</name>
</gene>
<name>A0A242MR34_CABSO</name>
<proteinExistence type="predicted"/>
<dbReference type="EMBL" id="NBTY01000097">
    <property type="protein sequence ID" value="OTP73791.1"/>
    <property type="molecule type" value="Genomic_DNA"/>
</dbReference>
<reference evidence="1 2" key="1">
    <citation type="submission" date="2017-03" db="EMBL/GenBank/DDBJ databases">
        <title>Genome analysis of strain PAMC 26510.</title>
        <authorList>
            <person name="Oh H.-M."/>
            <person name="Yang J.-A."/>
        </authorList>
    </citation>
    <scope>NUCLEOTIDE SEQUENCE [LARGE SCALE GENOMIC DNA]</scope>
    <source>
        <strain evidence="1 2">PAMC 26510</strain>
    </source>
</reference>
<evidence type="ECO:0000313" key="2">
    <source>
        <dbReference type="Proteomes" id="UP000194546"/>
    </source>
</evidence>